<feature type="non-terminal residue" evidence="1">
    <location>
        <position position="1"/>
    </location>
</feature>
<keyword evidence="1" id="KW-0560">Oxidoreductase</keyword>
<dbReference type="EMBL" id="PEOG01000261">
    <property type="protein sequence ID" value="PIM50343.1"/>
    <property type="molecule type" value="Genomic_DNA"/>
</dbReference>
<evidence type="ECO:0000313" key="2">
    <source>
        <dbReference type="Proteomes" id="UP000231501"/>
    </source>
</evidence>
<comment type="caution">
    <text evidence="1">The sequence shown here is derived from an EMBL/GenBank/DDBJ whole genome shotgun (WGS) entry which is preliminary data.</text>
</comment>
<dbReference type="GO" id="GO:0004601">
    <property type="term" value="F:peroxidase activity"/>
    <property type="evidence" value="ECO:0007669"/>
    <property type="project" value="UniProtKB-KW"/>
</dbReference>
<keyword evidence="2" id="KW-1185">Reference proteome</keyword>
<evidence type="ECO:0000313" key="1">
    <source>
        <dbReference type="EMBL" id="PIM50343.1"/>
    </source>
</evidence>
<reference evidence="1 2" key="1">
    <citation type="submission" date="2017-11" db="EMBL/GenBank/DDBJ databases">
        <title>Draft genome sequence of Mitsuaria sp. HWN-4.</title>
        <authorList>
            <person name="Gundlapally S.R."/>
        </authorList>
    </citation>
    <scope>NUCLEOTIDE SEQUENCE [LARGE SCALE GENOMIC DNA]</scope>
    <source>
        <strain evidence="1 2">HWN-4</strain>
    </source>
</reference>
<proteinExistence type="predicted"/>
<dbReference type="AlphaFoldDB" id="A0A2G9C1N6"/>
<dbReference type="Proteomes" id="UP000231501">
    <property type="component" value="Unassembled WGS sequence"/>
</dbReference>
<keyword evidence="1" id="KW-0575">Peroxidase</keyword>
<accession>A0A2G9C1N6</accession>
<gene>
    <name evidence="1" type="ORF">CS062_25550</name>
</gene>
<organism evidence="1 2">
    <name type="scientific">Roseateles chitinivorans</name>
    <dbReference type="NCBI Taxonomy" id="2917965"/>
    <lineage>
        <taxon>Bacteria</taxon>
        <taxon>Pseudomonadati</taxon>
        <taxon>Pseudomonadota</taxon>
        <taxon>Betaproteobacteria</taxon>
        <taxon>Burkholderiales</taxon>
        <taxon>Sphaerotilaceae</taxon>
        <taxon>Roseateles</taxon>
    </lineage>
</organism>
<protein>
    <submittedName>
        <fullName evidence="1">Alkylhydroperoxidase</fullName>
    </submittedName>
</protein>
<name>A0A2G9C1N6_9BURK</name>
<sequence>DAELLTALSTQQVAVLRWLAVTINAFNRIAISSHYKVGP</sequence>